<dbReference type="AlphaFoldDB" id="A0A8J5RF53"/>
<keyword evidence="2" id="KW-1185">Reference proteome</keyword>
<dbReference type="EMBL" id="JAAALK010001847">
    <property type="protein sequence ID" value="KAG8040011.1"/>
    <property type="molecule type" value="Genomic_DNA"/>
</dbReference>
<comment type="caution">
    <text evidence="1">The sequence shown here is derived from an EMBL/GenBank/DDBJ whole genome shotgun (WGS) entry which is preliminary data.</text>
</comment>
<name>A0A8J5RF53_ZIZPA</name>
<reference evidence="1" key="1">
    <citation type="journal article" date="2021" name="bioRxiv">
        <title>Whole Genome Assembly and Annotation of Northern Wild Rice, Zizania palustris L., Supports a Whole Genome Duplication in the Zizania Genus.</title>
        <authorList>
            <person name="Haas M."/>
            <person name="Kono T."/>
            <person name="Macchietto M."/>
            <person name="Millas R."/>
            <person name="McGilp L."/>
            <person name="Shao M."/>
            <person name="Duquette J."/>
            <person name="Hirsch C.N."/>
            <person name="Kimball J."/>
        </authorList>
    </citation>
    <scope>NUCLEOTIDE SEQUENCE</scope>
    <source>
        <tissue evidence="1">Fresh leaf tissue</tissue>
    </source>
</reference>
<evidence type="ECO:0000313" key="2">
    <source>
        <dbReference type="Proteomes" id="UP000729402"/>
    </source>
</evidence>
<sequence>MGGVRTRAGEIEAAALHRSKFGVLAAAEKTLAKIMASLADYFLADLDELRKKMLRQRKTQRYSDIMQAL</sequence>
<reference evidence="1" key="2">
    <citation type="submission" date="2021-02" db="EMBL/GenBank/DDBJ databases">
        <authorList>
            <person name="Kimball J.A."/>
            <person name="Haas M.W."/>
            <person name="Macchietto M."/>
            <person name="Kono T."/>
            <person name="Duquette J."/>
            <person name="Shao M."/>
        </authorList>
    </citation>
    <scope>NUCLEOTIDE SEQUENCE</scope>
    <source>
        <tissue evidence="1">Fresh leaf tissue</tissue>
    </source>
</reference>
<protein>
    <submittedName>
        <fullName evidence="1">Uncharacterized protein</fullName>
    </submittedName>
</protein>
<dbReference type="Proteomes" id="UP000729402">
    <property type="component" value="Unassembled WGS sequence"/>
</dbReference>
<gene>
    <name evidence="1" type="ORF">GUJ93_ZPchr2177g28969</name>
</gene>
<proteinExistence type="predicted"/>
<evidence type="ECO:0000313" key="1">
    <source>
        <dbReference type="EMBL" id="KAG8040011.1"/>
    </source>
</evidence>
<organism evidence="1 2">
    <name type="scientific">Zizania palustris</name>
    <name type="common">Northern wild rice</name>
    <dbReference type="NCBI Taxonomy" id="103762"/>
    <lineage>
        <taxon>Eukaryota</taxon>
        <taxon>Viridiplantae</taxon>
        <taxon>Streptophyta</taxon>
        <taxon>Embryophyta</taxon>
        <taxon>Tracheophyta</taxon>
        <taxon>Spermatophyta</taxon>
        <taxon>Magnoliopsida</taxon>
        <taxon>Liliopsida</taxon>
        <taxon>Poales</taxon>
        <taxon>Poaceae</taxon>
        <taxon>BOP clade</taxon>
        <taxon>Oryzoideae</taxon>
        <taxon>Oryzeae</taxon>
        <taxon>Zizaniinae</taxon>
        <taxon>Zizania</taxon>
    </lineage>
</organism>
<accession>A0A8J5RF53</accession>